<name>A0ACB0F376_RANTA</name>
<reference evidence="1" key="1">
    <citation type="submission" date="2023-05" db="EMBL/GenBank/DDBJ databases">
        <authorList>
            <consortium name="ELIXIR-Norway"/>
        </authorList>
    </citation>
    <scope>NUCLEOTIDE SEQUENCE</scope>
</reference>
<proteinExistence type="predicted"/>
<accession>A0ACB0F376</accession>
<sequence>MWAGRSQALPSPPSPPTRRPQTPRACTPVSASESRLAPPTHTPAPCSQLLPKGLSRHEGRPGGTTSRQSHPAQEESRRTQSGLFLAPQLFPPAPEPHRSPAASSVSWLCCAPHPRTPQAPQDCPSLPASLCSKAPARPLQRTSGYQSHQDGEQRVPSELTAADTGKGPLPKSAKLLTCRPHWSEQMAVLPAKCSPPGCGKEHGASSESTPAALQGGHTQTHEGG</sequence>
<evidence type="ECO:0000313" key="1">
    <source>
        <dbReference type="EMBL" id="CAI9707169.1"/>
    </source>
</evidence>
<dbReference type="EMBL" id="OX596087">
    <property type="protein sequence ID" value="CAI9707169.1"/>
    <property type="molecule type" value="Genomic_DNA"/>
</dbReference>
<organism evidence="1 2">
    <name type="scientific">Rangifer tarandus platyrhynchus</name>
    <name type="common">Svalbard reindeer</name>
    <dbReference type="NCBI Taxonomy" id="3082113"/>
    <lineage>
        <taxon>Eukaryota</taxon>
        <taxon>Metazoa</taxon>
        <taxon>Chordata</taxon>
        <taxon>Craniata</taxon>
        <taxon>Vertebrata</taxon>
        <taxon>Euteleostomi</taxon>
        <taxon>Mammalia</taxon>
        <taxon>Eutheria</taxon>
        <taxon>Laurasiatheria</taxon>
        <taxon>Artiodactyla</taxon>
        <taxon>Ruminantia</taxon>
        <taxon>Pecora</taxon>
        <taxon>Cervidae</taxon>
        <taxon>Odocoileinae</taxon>
        <taxon>Rangifer</taxon>
    </lineage>
</organism>
<gene>
    <name evidence="1" type="ORF">MRATA1EN3_LOCUS18382</name>
</gene>
<dbReference type="Proteomes" id="UP001162501">
    <property type="component" value="Chromosome 3"/>
</dbReference>
<protein>
    <submittedName>
        <fullName evidence="1">Uncharacterized protein</fullName>
    </submittedName>
</protein>
<evidence type="ECO:0000313" key="2">
    <source>
        <dbReference type="Proteomes" id="UP001162501"/>
    </source>
</evidence>